<accession>A0ABV1IGG0</accession>
<organism evidence="1 2">
    <name type="scientific">Paratractidigestivibacter faecalis</name>
    <dbReference type="NCBI Taxonomy" id="2292441"/>
    <lineage>
        <taxon>Bacteria</taxon>
        <taxon>Bacillati</taxon>
        <taxon>Actinomycetota</taxon>
        <taxon>Coriobacteriia</taxon>
        <taxon>Coriobacteriales</taxon>
        <taxon>Atopobiaceae</taxon>
        <taxon>Paratractidigestivibacter</taxon>
    </lineage>
</organism>
<dbReference type="RefSeq" id="WP_349182212.1">
    <property type="nucleotide sequence ID" value="NZ_JBBNGS010000007.1"/>
</dbReference>
<dbReference type="Proteomes" id="UP001478817">
    <property type="component" value="Unassembled WGS sequence"/>
</dbReference>
<gene>
    <name evidence="1" type="ORF">AAAT05_04730</name>
</gene>
<protein>
    <recommendedName>
        <fullName evidence="3">DUF559 domain-containing protein</fullName>
    </recommendedName>
</protein>
<dbReference type="EMBL" id="JBBNGS010000007">
    <property type="protein sequence ID" value="MEQ2637646.1"/>
    <property type="molecule type" value="Genomic_DNA"/>
</dbReference>
<name>A0ABV1IGG0_9ACTN</name>
<reference evidence="1 2" key="1">
    <citation type="submission" date="2024-04" db="EMBL/GenBank/DDBJ databases">
        <title>Human intestinal bacterial collection.</title>
        <authorList>
            <person name="Pauvert C."/>
            <person name="Hitch T.C.A."/>
            <person name="Clavel T."/>
        </authorList>
    </citation>
    <scope>NUCLEOTIDE SEQUENCE [LARGE SCALE GENOMIC DNA]</scope>
    <source>
        <strain evidence="1 2">CLA-AA-H197</strain>
    </source>
</reference>
<proteinExistence type="predicted"/>
<evidence type="ECO:0000313" key="1">
    <source>
        <dbReference type="EMBL" id="MEQ2637646.1"/>
    </source>
</evidence>
<keyword evidence="2" id="KW-1185">Reference proteome</keyword>
<evidence type="ECO:0000313" key="2">
    <source>
        <dbReference type="Proteomes" id="UP001478817"/>
    </source>
</evidence>
<evidence type="ECO:0008006" key="3">
    <source>
        <dbReference type="Google" id="ProtNLM"/>
    </source>
</evidence>
<sequence length="347" mass="37986">MGKAVDAQVETSLAEAESRGACLHSYSELVHKDLRRRRKLGQVVEPLPGLYARKEYWKGLGPEERAMHKIRGLSRLRPGWVLCGPSAALVLGASVSWSCLDPIEVVSPCGRGSLLGGKVRGRYASEADAYGVYNDGIWTTSPLRTALDCARRLLFRDAVGVVDSLMANGLFSKEGLLSYLDGLPGGFRGVAQARRVAAFADERSGSGGESIARAAMWELGFAAPELQVRFEDPVDGSEYFVDFLWRLSDGRVLVGELDGGEKYVNPKMTGGRSALEVMRDERRRESRVTASCDAVVRFSPADVADNWRFSQLLDVFGVPRDHEPLVVVEPPDEEPPTEEVPLEAYGI</sequence>
<comment type="caution">
    <text evidence="1">The sequence shown here is derived from an EMBL/GenBank/DDBJ whole genome shotgun (WGS) entry which is preliminary data.</text>
</comment>